<accession>A0A2T3N269</accession>
<dbReference type="SUPFAM" id="SSF46785">
    <property type="entry name" value="Winged helix' DNA-binding domain"/>
    <property type="match status" value="1"/>
</dbReference>
<dbReference type="EMBL" id="PYMB01000030">
    <property type="protein sequence ID" value="PSW06444.1"/>
    <property type="molecule type" value="Genomic_DNA"/>
</dbReference>
<dbReference type="Proteomes" id="UP000241346">
    <property type="component" value="Unassembled WGS sequence"/>
</dbReference>
<evidence type="ECO:0000256" key="4">
    <source>
        <dbReference type="ARBA" id="ARBA00023163"/>
    </source>
</evidence>
<comment type="similarity">
    <text evidence="1">Belongs to the LysR transcriptional regulatory family.</text>
</comment>
<dbReference type="Gene3D" id="3.40.190.10">
    <property type="entry name" value="Periplasmic binding protein-like II"/>
    <property type="match status" value="2"/>
</dbReference>
<dbReference type="Pfam" id="PF00126">
    <property type="entry name" value="HTH_1"/>
    <property type="match status" value="1"/>
</dbReference>
<proteinExistence type="inferred from homology"/>
<protein>
    <submittedName>
        <fullName evidence="6">LysR family transcriptional regulator</fullName>
    </submittedName>
</protein>
<keyword evidence="2" id="KW-0805">Transcription regulation</keyword>
<dbReference type="PROSITE" id="PS50931">
    <property type="entry name" value="HTH_LYSR"/>
    <property type="match status" value="1"/>
</dbReference>
<organism evidence="6 7">
    <name type="scientific">Photobacterium rosenbergii</name>
    <dbReference type="NCBI Taxonomy" id="294936"/>
    <lineage>
        <taxon>Bacteria</taxon>
        <taxon>Pseudomonadati</taxon>
        <taxon>Pseudomonadota</taxon>
        <taxon>Gammaproteobacteria</taxon>
        <taxon>Vibrionales</taxon>
        <taxon>Vibrionaceae</taxon>
        <taxon>Photobacterium</taxon>
    </lineage>
</organism>
<dbReference type="Pfam" id="PF03466">
    <property type="entry name" value="LysR_substrate"/>
    <property type="match status" value="1"/>
</dbReference>
<dbReference type="InterPro" id="IPR036388">
    <property type="entry name" value="WH-like_DNA-bd_sf"/>
</dbReference>
<evidence type="ECO:0000256" key="2">
    <source>
        <dbReference type="ARBA" id="ARBA00023015"/>
    </source>
</evidence>
<evidence type="ECO:0000256" key="1">
    <source>
        <dbReference type="ARBA" id="ARBA00009437"/>
    </source>
</evidence>
<dbReference type="SUPFAM" id="SSF53850">
    <property type="entry name" value="Periplasmic binding protein-like II"/>
    <property type="match status" value="1"/>
</dbReference>
<reference evidence="6 7" key="1">
    <citation type="submission" date="2018-03" db="EMBL/GenBank/DDBJ databases">
        <title>Whole genome sequencing of Histamine producing bacteria.</title>
        <authorList>
            <person name="Butler K."/>
        </authorList>
    </citation>
    <scope>NUCLEOTIDE SEQUENCE [LARGE SCALE GENOMIC DNA]</scope>
    <source>
        <strain evidence="6 7">DSM 19138</strain>
    </source>
</reference>
<dbReference type="OrthoDB" id="6621790at2"/>
<evidence type="ECO:0000259" key="5">
    <source>
        <dbReference type="PROSITE" id="PS50931"/>
    </source>
</evidence>
<sequence>MAKDLYASLDLNLLRTFVILSQELNMRKASERLFVSQPAISQALQKLRSHFDDELFVKTRHGLKPTALGIELAENISPLLDELSSTLNAGNTFSPSQIEGTLKLALTPNILTYLSTPLYLKIRQAAPNVNLHLHNWSPTSLEEINNGEISLGVNFEIHHAPKELIQKKICDDKFTVYVRKDHPLSKTTITPKDLDGLEAASIIISDWNSNIPVAEKVMRSHGFTIRTAFRSELPMAILDIIKHTDMFFPASSFLPKEERDQLRGLKLKINNQDLKIPLMAYYHQRNRRSPLITWLLGLIEESLQEYTTGEQ</sequence>
<dbReference type="PRINTS" id="PR00039">
    <property type="entry name" value="HTHLYSR"/>
</dbReference>
<keyword evidence="4" id="KW-0804">Transcription</keyword>
<dbReference type="InterPro" id="IPR000847">
    <property type="entry name" value="LysR_HTH_N"/>
</dbReference>
<name>A0A2T3N269_9GAMM</name>
<dbReference type="AlphaFoldDB" id="A0A2T3N269"/>
<dbReference type="RefSeq" id="WP_107301086.1">
    <property type="nucleotide sequence ID" value="NZ_PYMB01000030.1"/>
</dbReference>
<comment type="caution">
    <text evidence="6">The sequence shown here is derived from an EMBL/GenBank/DDBJ whole genome shotgun (WGS) entry which is preliminary data.</text>
</comment>
<dbReference type="InterPro" id="IPR036390">
    <property type="entry name" value="WH_DNA-bd_sf"/>
</dbReference>
<feature type="domain" description="HTH lysR-type" evidence="5">
    <location>
        <begin position="9"/>
        <end position="66"/>
    </location>
</feature>
<gene>
    <name evidence="6" type="ORF">C9J01_26510</name>
</gene>
<dbReference type="Gene3D" id="1.10.10.10">
    <property type="entry name" value="Winged helix-like DNA-binding domain superfamily/Winged helix DNA-binding domain"/>
    <property type="match status" value="1"/>
</dbReference>
<dbReference type="PANTHER" id="PTHR30118">
    <property type="entry name" value="HTH-TYPE TRANSCRIPTIONAL REGULATOR LEUO-RELATED"/>
    <property type="match status" value="1"/>
</dbReference>
<evidence type="ECO:0000313" key="7">
    <source>
        <dbReference type="Proteomes" id="UP000241346"/>
    </source>
</evidence>
<dbReference type="InterPro" id="IPR050389">
    <property type="entry name" value="LysR-type_TF"/>
</dbReference>
<dbReference type="GO" id="GO:0003677">
    <property type="term" value="F:DNA binding"/>
    <property type="evidence" value="ECO:0007669"/>
    <property type="project" value="UniProtKB-KW"/>
</dbReference>
<keyword evidence="3" id="KW-0238">DNA-binding</keyword>
<dbReference type="PANTHER" id="PTHR30118:SF15">
    <property type="entry name" value="TRANSCRIPTIONAL REGULATORY PROTEIN"/>
    <property type="match status" value="1"/>
</dbReference>
<evidence type="ECO:0000313" key="6">
    <source>
        <dbReference type="EMBL" id="PSW06444.1"/>
    </source>
</evidence>
<evidence type="ECO:0000256" key="3">
    <source>
        <dbReference type="ARBA" id="ARBA00023125"/>
    </source>
</evidence>
<dbReference type="GO" id="GO:0003700">
    <property type="term" value="F:DNA-binding transcription factor activity"/>
    <property type="evidence" value="ECO:0007669"/>
    <property type="project" value="InterPro"/>
</dbReference>
<dbReference type="InterPro" id="IPR005119">
    <property type="entry name" value="LysR_subst-bd"/>
</dbReference>